<comment type="caution">
    <text evidence="2">The sequence shown here is derived from an EMBL/GenBank/DDBJ whole genome shotgun (WGS) entry which is preliminary data.</text>
</comment>
<dbReference type="AlphaFoldDB" id="A0A9P9J581"/>
<proteinExistence type="predicted"/>
<accession>A0A9P9J581</accession>
<dbReference type="GO" id="GO:0016787">
    <property type="term" value="F:hydrolase activity"/>
    <property type="evidence" value="ECO:0007669"/>
    <property type="project" value="UniProtKB-KW"/>
</dbReference>
<evidence type="ECO:0000259" key="1">
    <source>
        <dbReference type="PROSITE" id="PS51462"/>
    </source>
</evidence>
<dbReference type="InterPro" id="IPR015797">
    <property type="entry name" value="NUDIX_hydrolase-like_dom_sf"/>
</dbReference>
<evidence type="ECO:0000313" key="3">
    <source>
        <dbReference type="Proteomes" id="UP000717696"/>
    </source>
</evidence>
<dbReference type="EMBL" id="JAGMUU010000010">
    <property type="protein sequence ID" value="KAH7144389.1"/>
    <property type="molecule type" value="Genomic_DNA"/>
</dbReference>
<reference evidence="2" key="1">
    <citation type="journal article" date="2021" name="Nat. Commun.">
        <title>Genetic determinants of endophytism in the Arabidopsis root mycobiome.</title>
        <authorList>
            <person name="Mesny F."/>
            <person name="Miyauchi S."/>
            <person name="Thiergart T."/>
            <person name="Pickel B."/>
            <person name="Atanasova L."/>
            <person name="Karlsson M."/>
            <person name="Huettel B."/>
            <person name="Barry K.W."/>
            <person name="Haridas S."/>
            <person name="Chen C."/>
            <person name="Bauer D."/>
            <person name="Andreopoulos W."/>
            <person name="Pangilinan J."/>
            <person name="LaButti K."/>
            <person name="Riley R."/>
            <person name="Lipzen A."/>
            <person name="Clum A."/>
            <person name="Drula E."/>
            <person name="Henrissat B."/>
            <person name="Kohler A."/>
            <person name="Grigoriev I.V."/>
            <person name="Martin F.M."/>
            <person name="Hacquard S."/>
        </authorList>
    </citation>
    <scope>NUCLEOTIDE SEQUENCE</scope>
    <source>
        <strain evidence="2">MPI-CAGE-AT-0021</strain>
    </source>
</reference>
<organism evidence="2 3">
    <name type="scientific">Dactylonectria estremocensis</name>
    <dbReference type="NCBI Taxonomy" id="1079267"/>
    <lineage>
        <taxon>Eukaryota</taxon>
        <taxon>Fungi</taxon>
        <taxon>Dikarya</taxon>
        <taxon>Ascomycota</taxon>
        <taxon>Pezizomycotina</taxon>
        <taxon>Sordariomycetes</taxon>
        <taxon>Hypocreomycetidae</taxon>
        <taxon>Hypocreales</taxon>
        <taxon>Nectriaceae</taxon>
        <taxon>Dactylonectria</taxon>
    </lineage>
</organism>
<dbReference type="PANTHER" id="PTHR43736">
    <property type="entry name" value="ADP-RIBOSE PYROPHOSPHATASE"/>
    <property type="match status" value="1"/>
</dbReference>
<protein>
    <submittedName>
        <fullName evidence="2">NUDIX hydrolase domain-like protein</fullName>
    </submittedName>
</protein>
<dbReference type="Proteomes" id="UP000717696">
    <property type="component" value="Unassembled WGS sequence"/>
</dbReference>
<dbReference type="OrthoDB" id="276276at2759"/>
<gene>
    <name evidence="2" type="ORF">B0J13DRAFT_555099</name>
</gene>
<dbReference type="PROSITE" id="PS51462">
    <property type="entry name" value="NUDIX"/>
    <property type="match status" value="1"/>
</dbReference>
<keyword evidence="3" id="KW-1185">Reference proteome</keyword>
<dbReference type="SUPFAM" id="SSF55811">
    <property type="entry name" value="Nudix"/>
    <property type="match status" value="1"/>
</dbReference>
<dbReference type="InterPro" id="IPR000086">
    <property type="entry name" value="NUDIX_hydrolase_dom"/>
</dbReference>
<evidence type="ECO:0000313" key="2">
    <source>
        <dbReference type="EMBL" id="KAH7144389.1"/>
    </source>
</evidence>
<dbReference type="Pfam" id="PF00293">
    <property type="entry name" value="NUDIX"/>
    <property type="match status" value="1"/>
</dbReference>
<sequence length="195" mass="22195">MTEAPQDIEKSPWSKFTFDDSVAEWNVPGAQWLDQNNKTWNGLAAAALVFDDQDRVLLVRRSEFDSMPLLWEIPGGGVDPEDPSILHGCARELWEEAGLKARHIKHIIVDGMDGKPGAVFTNRTGQYFYCKFSFEVDVADTSEVTLDPNEHIEYVWATQEEVQRQRIGDREIPIANKITMIVLNKGFEKRLSSKK</sequence>
<dbReference type="PANTHER" id="PTHR43736:SF1">
    <property type="entry name" value="DIHYDRONEOPTERIN TRIPHOSPHATE DIPHOSPHATASE"/>
    <property type="match status" value="1"/>
</dbReference>
<dbReference type="CDD" id="cd02883">
    <property type="entry name" value="NUDIX_Hydrolase"/>
    <property type="match status" value="1"/>
</dbReference>
<feature type="domain" description="Nudix hydrolase" evidence="1">
    <location>
        <begin position="40"/>
        <end position="180"/>
    </location>
</feature>
<name>A0A9P9J581_9HYPO</name>
<keyword evidence="2" id="KW-0378">Hydrolase</keyword>
<dbReference type="Gene3D" id="3.90.79.10">
    <property type="entry name" value="Nucleoside Triphosphate Pyrophosphohydrolase"/>
    <property type="match status" value="1"/>
</dbReference>